<dbReference type="GO" id="GO:0008955">
    <property type="term" value="F:peptidoglycan glycosyltransferase activity"/>
    <property type="evidence" value="ECO:0007669"/>
    <property type="project" value="UniProtKB-EC"/>
</dbReference>
<keyword evidence="4 16" id="KW-0812">Transmembrane</keyword>
<dbReference type="AlphaFoldDB" id="A7HMD7"/>
<dbReference type="PANTHER" id="PTHR30474">
    <property type="entry name" value="CELL CYCLE PROTEIN"/>
    <property type="match status" value="1"/>
</dbReference>
<feature type="transmembrane region" description="Helical" evidence="16">
    <location>
        <begin position="102"/>
        <end position="122"/>
    </location>
</feature>
<proteinExistence type="inferred from homology"/>
<dbReference type="EMBL" id="CP000771">
    <property type="protein sequence ID" value="ABS61070.1"/>
    <property type="molecule type" value="Genomic_DNA"/>
</dbReference>
<dbReference type="GO" id="GO:0032153">
    <property type="term" value="C:cell division site"/>
    <property type="evidence" value="ECO:0007669"/>
    <property type="project" value="TreeGrafter"/>
</dbReference>
<evidence type="ECO:0000256" key="5">
    <source>
        <dbReference type="ARBA" id="ARBA00022960"/>
    </source>
</evidence>
<feature type="transmembrane region" description="Helical" evidence="16">
    <location>
        <begin position="7"/>
        <end position="26"/>
    </location>
</feature>
<keyword evidence="6" id="KW-0573">Peptidoglycan synthesis</keyword>
<feature type="transmembrane region" description="Helical" evidence="16">
    <location>
        <begin position="181"/>
        <end position="203"/>
    </location>
</feature>
<dbReference type="InterPro" id="IPR001182">
    <property type="entry name" value="FtsW/RodA"/>
</dbReference>
<sequence>MRQEITIIVVSYLILFIIGALAMYSLDIARERVLGTSSNFFVKHLFNIFVGLIAFYVAMNIPFSFYEKHVKLFYFLGILLLLIVFVFPPVNGAHRWINIRGFTLQSSEFAKIILILFLSIYAKNNYKEMEKFTKGFVVPLLYSIVYVALIIIEPNLSTSLLTFIIAIVAMYYGGTKLSYFIFSFVAAVTFIVIASSAGLLHPYQLGRLRYFFSGTMAPQVDIALKTLKNSNATGLGIGNGWLKVYVPEAESDFVLSVIGEDLGFFGILIVGVMYFFLTYALMRAASYIKDVAVRVFTWSYATVIMLHVVINFGVFSGFFPVTGVPLPFISTGGSSIISLLIGFGIIMSGLTQKQGEDTGEKTNIKEYYIQR</sequence>
<keyword evidence="2" id="KW-0328">Glycosyltransferase</keyword>
<feature type="transmembrane region" description="Helical" evidence="16">
    <location>
        <begin position="46"/>
        <end position="65"/>
    </location>
</feature>
<keyword evidence="18" id="KW-1185">Reference proteome</keyword>
<feature type="transmembrane region" description="Helical" evidence="16">
    <location>
        <begin position="134"/>
        <end position="152"/>
    </location>
</feature>
<organism evidence="17 18">
    <name type="scientific">Fervidobacterium nodosum (strain ATCC 35602 / DSM 5306 / Rt17-B1)</name>
    <dbReference type="NCBI Taxonomy" id="381764"/>
    <lineage>
        <taxon>Bacteria</taxon>
        <taxon>Thermotogati</taxon>
        <taxon>Thermotogota</taxon>
        <taxon>Thermotogae</taxon>
        <taxon>Thermotogales</taxon>
        <taxon>Fervidobacteriaceae</taxon>
        <taxon>Fervidobacterium</taxon>
    </lineage>
</organism>
<reference evidence="17 18" key="2">
    <citation type="journal article" date="2009" name="Proc. Natl. Acad. Sci. U.S.A.">
        <title>On the chimeric nature, thermophilic origin, and phylogenetic placement of the Thermotogales.</title>
        <authorList>
            <person name="Zhaxybayeva O."/>
            <person name="Swithers K.S."/>
            <person name="Lapierre P."/>
            <person name="Fournier G.P."/>
            <person name="Bickhart D.M."/>
            <person name="DeBoy R.T."/>
            <person name="Nelson K.E."/>
            <person name="Nesbo C.L."/>
            <person name="Doolittle W.F."/>
            <person name="Gogarten J.P."/>
            <person name="Noll K.M."/>
        </authorList>
    </citation>
    <scope>NUCLEOTIDE SEQUENCE [LARGE SCALE GENOMIC DNA]</scope>
    <source>
        <strain evidence="18">ATCC 35602 / DSM 5306 / Rt17-B1</strain>
    </source>
</reference>
<comment type="catalytic activity">
    <reaction evidence="15">
        <text>[GlcNAc-(1-&gt;4)-Mur2Ac(oyl-L-Ala-gamma-D-Glu-L-Lys-D-Ala-D-Ala)](n)-di-trans,octa-cis-undecaprenyl diphosphate + beta-D-GlcNAc-(1-&gt;4)-Mur2Ac(oyl-L-Ala-gamma-D-Glu-L-Lys-D-Ala-D-Ala)-di-trans,octa-cis-undecaprenyl diphosphate = [GlcNAc-(1-&gt;4)-Mur2Ac(oyl-L-Ala-gamma-D-Glu-L-Lys-D-Ala-D-Ala)](n+1)-di-trans,octa-cis-undecaprenyl diphosphate + di-trans,octa-cis-undecaprenyl diphosphate + H(+)</text>
        <dbReference type="Rhea" id="RHEA:23708"/>
        <dbReference type="Rhea" id="RHEA-COMP:9602"/>
        <dbReference type="Rhea" id="RHEA-COMP:9603"/>
        <dbReference type="ChEBI" id="CHEBI:15378"/>
        <dbReference type="ChEBI" id="CHEBI:58405"/>
        <dbReference type="ChEBI" id="CHEBI:60033"/>
        <dbReference type="ChEBI" id="CHEBI:78435"/>
        <dbReference type="EC" id="2.4.99.28"/>
    </reaction>
</comment>
<evidence type="ECO:0000313" key="17">
    <source>
        <dbReference type="EMBL" id="ABS61070.1"/>
    </source>
</evidence>
<feature type="transmembrane region" description="Helical" evidence="16">
    <location>
        <begin position="262"/>
        <end position="281"/>
    </location>
</feature>
<keyword evidence="3" id="KW-0808">Transferase</keyword>
<dbReference type="Pfam" id="PF01098">
    <property type="entry name" value="FTSW_RODA_SPOVE"/>
    <property type="match status" value="1"/>
</dbReference>
<keyword evidence="5" id="KW-0133">Cell shape</keyword>
<dbReference type="GO" id="GO:0051301">
    <property type="term" value="P:cell division"/>
    <property type="evidence" value="ECO:0007669"/>
    <property type="project" value="InterPro"/>
</dbReference>
<dbReference type="PANTHER" id="PTHR30474:SF2">
    <property type="entry name" value="PEPTIDOGLYCAN GLYCOSYLTRANSFERASE FTSW-RELATED"/>
    <property type="match status" value="1"/>
</dbReference>
<dbReference type="GO" id="GO:0005886">
    <property type="term" value="C:plasma membrane"/>
    <property type="evidence" value="ECO:0007669"/>
    <property type="project" value="TreeGrafter"/>
</dbReference>
<dbReference type="EC" id="2.4.99.28" evidence="14"/>
<dbReference type="eggNOG" id="COG0772">
    <property type="taxonomic scope" value="Bacteria"/>
</dbReference>
<gene>
    <name evidence="17" type="ordered locus">Fnod_1223</name>
</gene>
<dbReference type="RefSeq" id="WP_011994380.1">
    <property type="nucleotide sequence ID" value="NC_009718.1"/>
</dbReference>
<feature type="transmembrane region" description="Helical" evidence="16">
    <location>
        <begin position="72"/>
        <end position="90"/>
    </location>
</feature>
<evidence type="ECO:0000256" key="14">
    <source>
        <dbReference type="ARBA" id="ARBA00044770"/>
    </source>
</evidence>
<name>A7HMD7_FERNB</name>
<dbReference type="GO" id="GO:0015648">
    <property type="term" value="F:lipid-linked peptidoglycan transporter activity"/>
    <property type="evidence" value="ECO:0007669"/>
    <property type="project" value="TreeGrafter"/>
</dbReference>
<evidence type="ECO:0000256" key="8">
    <source>
        <dbReference type="ARBA" id="ARBA00023136"/>
    </source>
</evidence>
<evidence type="ECO:0000313" key="18">
    <source>
        <dbReference type="Proteomes" id="UP000002415"/>
    </source>
</evidence>
<evidence type="ECO:0000256" key="16">
    <source>
        <dbReference type="SAM" id="Phobius"/>
    </source>
</evidence>
<dbReference type="GO" id="GO:0008360">
    <property type="term" value="P:regulation of cell shape"/>
    <property type="evidence" value="ECO:0007669"/>
    <property type="project" value="UniProtKB-KW"/>
</dbReference>
<evidence type="ECO:0000256" key="2">
    <source>
        <dbReference type="ARBA" id="ARBA00022676"/>
    </source>
</evidence>
<comment type="subcellular location">
    <subcellularLocation>
        <location evidence="1">Membrane</location>
        <topology evidence="1">Multi-pass membrane protein</topology>
    </subcellularLocation>
</comment>
<evidence type="ECO:0000256" key="15">
    <source>
        <dbReference type="ARBA" id="ARBA00049902"/>
    </source>
</evidence>
<accession>A7HMD7</accession>
<feature type="transmembrane region" description="Helical" evidence="16">
    <location>
        <begin position="326"/>
        <end position="346"/>
    </location>
</feature>
<dbReference type="STRING" id="381764.Fnod_1223"/>
<evidence type="ECO:0000256" key="10">
    <source>
        <dbReference type="ARBA" id="ARBA00033270"/>
    </source>
</evidence>
<keyword evidence="8 16" id="KW-0472">Membrane</keyword>
<evidence type="ECO:0000256" key="4">
    <source>
        <dbReference type="ARBA" id="ARBA00022692"/>
    </source>
</evidence>
<keyword evidence="7 16" id="KW-1133">Transmembrane helix</keyword>
<comment type="similarity">
    <text evidence="11">Belongs to the SEDS family. FtsW subfamily.</text>
</comment>
<dbReference type="KEGG" id="fno:Fnod_1223"/>
<dbReference type="OrthoDB" id="9812661at2"/>
<evidence type="ECO:0000256" key="12">
    <source>
        <dbReference type="ARBA" id="ARBA00041185"/>
    </source>
</evidence>
<dbReference type="GO" id="GO:0009252">
    <property type="term" value="P:peptidoglycan biosynthetic process"/>
    <property type="evidence" value="ECO:0007669"/>
    <property type="project" value="UniProtKB-KW"/>
</dbReference>
<evidence type="ECO:0000256" key="9">
    <source>
        <dbReference type="ARBA" id="ARBA00032370"/>
    </source>
</evidence>
<evidence type="ECO:0000256" key="6">
    <source>
        <dbReference type="ARBA" id="ARBA00022984"/>
    </source>
</evidence>
<reference evidence="17 18" key="1">
    <citation type="submission" date="2007-07" db="EMBL/GenBank/DDBJ databases">
        <title>Complete sequence of Fervidobacterium nodosum Rt17-B1.</title>
        <authorList>
            <consortium name="US DOE Joint Genome Institute"/>
            <person name="Copeland A."/>
            <person name="Lucas S."/>
            <person name="Lapidus A."/>
            <person name="Barry K."/>
            <person name="Glavina del Rio T."/>
            <person name="Dalin E."/>
            <person name="Tice H."/>
            <person name="Pitluck S."/>
            <person name="Saunders E."/>
            <person name="Brettin T."/>
            <person name="Bruce D."/>
            <person name="Detter J.C."/>
            <person name="Han C."/>
            <person name="Schmutz J."/>
            <person name="Larimer F."/>
            <person name="Land M."/>
            <person name="Hauser L."/>
            <person name="Kyrpides N."/>
            <person name="Mikhailova N."/>
            <person name="Nelson K."/>
            <person name="Gogarten J.P."/>
            <person name="Noll K."/>
            <person name="Richardson P."/>
        </authorList>
    </citation>
    <scope>NUCLEOTIDE SEQUENCE [LARGE SCALE GENOMIC DNA]</scope>
    <source>
        <strain evidence="18">ATCC 35602 / DSM 5306 / Rt17-B1</strain>
    </source>
</reference>
<evidence type="ECO:0000256" key="7">
    <source>
        <dbReference type="ARBA" id="ARBA00022989"/>
    </source>
</evidence>
<evidence type="ECO:0000256" key="13">
    <source>
        <dbReference type="ARBA" id="ARBA00041418"/>
    </source>
</evidence>
<dbReference type="HOGENOM" id="CLU_029243_2_0_0"/>
<evidence type="ECO:0000256" key="1">
    <source>
        <dbReference type="ARBA" id="ARBA00004141"/>
    </source>
</evidence>
<evidence type="ECO:0000256" key="11">
    <source>
        <dbReference type="ARBA" id="ARBA00038053"/>
    </source>
</evidence>
<protein>
    <recommendedName>
        <fullName evidence="12">Probable peptidoglycan glycosyltransferase FtsW</fullName>
        <ecNumber evidence="14">2.4.99.28</ecNumber>
    </recommendedName>
    <alternativeName>
        <fullName evidence="13">Cell division protein FtsW</fullName>
    </alternativeName>
    <alternativeName>
        <fullName evidence="10">Cell wall polymerase</fullName>
    </alternativeName>
    <alternativeName>
        <fullName evidence="9">Peptidoglycan polymerase</fullName>
    </alternativeName>
</protein>
<evidence type="ECO:0000256" key="3">
    <source>
        <dbReference type="ARBA" id="ARBA00022679"/>
    </source>
</evidence>
<dbReference type="Proteomes" id="UP000002415">
    <property type="component" value="Chromosome"/>
</dbReference>
<feature type="transmembrane region" description="Helical" evidence="16">
    <location>
        <begin position="158"/>
        <end position="174"/>
    </location>
</feature>
<feature type="transmembrane region" description="Helical" evidence="16">
    <location>
        <begin position="293"/>
        <end position="314"/>
    </location>
</feature>